<evidence type="ECO:0000256" key="6">
    <source>
        <dbReference type="ARBA" id="ARBA00023239"/>
    </source>
</evidence>
<dbReference type="Gene3D" id="3.30.1130.10">
    <property type="match status" value="1"/>
</dbReference>
<comment type="pathway">
    <text evidence="2">Cofactor biosynthesis; tetrahydrofolate biosynthesis; 2-amino-4-hydroxy-6-hydroxymethyl-7,8-dihydropteridine diphosphate from 7,8-dihydroneopterin triphosphate: step 3/4.</text>
</comment>
<gene>
    <name evidence="9" type="ORF">CRM82_00490</name>
</gene>
<protein>
    <recommendedName>
        <fullName evidence="4">dihydroneopterin aldolase</fullName>
        <ecNumber evidence="4">4.1.2.25</ecNumber>
    </recommendedName>
    <alternativeName>
        <fullName evidence="7">7,8-dihydroneopterin aldolase</fullName>
    </alternativeName>
</protein>
<name>A0A2A7UPU6_COMTR</name>
<evidence type="ECO:0000313" key="10">
    <source>
        <dbReference type="Proteomes" id="UP000220246"/>
    </source>
</evidence>
<dbReference type="PANTHER" id="PTHR42844:SF1">
    <property type="entry name" value="DIHYDRONEOPTERIN ALDOLASE 1-RELATED"/>
    <property type="match status" value="1"/>
</dbReference>
<evidence type="ECO:0000256" key="4">
    <source>
        <dbReference type="ARBA" id="ARBA00013043"/>
    </source>
</evidence>
<evidence type="ECO:0000256" key="1">
    <source>
        <dbReference type="ARBA" id="ARBA00001353"/>
    </source>
</evidence>
<keyword evidence="10" id="KW-1185">Reference proteome</keyword>
<reference evidence="10" key="1">
    <citation type="submission" date="2017-09" db="EMBL/GenBank/DDBJ databases">
        <title>FDA dAtabase for Regulatory Grade micrObial Sequences (FDA-ARGOS): Supporting development and validation of Infectious Disease Dx tests.</title>
        <authorList>
            <person name="Minogue T."/>
            <person name="Wolcott M."/>
            <person name="Wasieloski L."/>
            <person name="Aguilar W."/>
            <person name="Moore D."/>
            <person name="Tallon L."/>
            <person name="Sadzewicz L."/>
            <person name="Ott S."/>
            <person name="Zhao X."/>
            <person name="Nagaraj S."/>
            <person name="Vavikolanu K."/>
            <person name="Aluvathingal J."/>
            <person name="Nadendla S."/>
            <person name="Sichtig H."/>
        </authorList>
    </citation>
    <scope>NUCLEOTIDE SEQUENCE [LARGE SCALE GENOMIC DNA]</scope>
    <source>
        <strain evidence="10">FDAARGOS_394</strain>
    </source>
</reference>
<accession>A0A2A7UPU6</accession>
<dbReference type="GO" id="GO:0005737">
    <property type="term" value="C:cytoplasm"/>
    <property type="evidence" value="ECO:0007669"/>
    <property type="project" value="TreeGrafter"/>
</dbReference>
<comment type="caution">
    <text evidence="9">The sequence shown here is derived from an EMBL/GenBank/DDBJ whole genome shotgun (WGS) entry which is preliminary data.</text>
</comment>
<dbReference type="EMBL" id="PDEA01000001">
    <property type="protein sequence ID" value="PEH87293.1"/>
    <property type="molecule type" value="Genomic_DNA"/>
</dbReference>
<comment type="catalytic activity">
    <reaction evidence="1">
        <text>7,8-dihydroneopterin = 6-hydroxymethyl-7,8-dihydropterin + glycolaldehyde</text>
        <dbReference type="Rhea" id="RHEA:10540"/>
        <dbReference type="ChEBI" id="CHEBI:17001"/>
        <dbReference type="ChEBI" id="CHEBI:17071"/>
        <dbReference type="ChEBI" id="CHEBI:44841"/>
        <dbReference type="EC" id="4.1.2.25"/>
    </reaction>
</comment>
<dbReference type="STRING" id="1219032.GCA_001515545_03651"/>
<dbReference type="GeneID" id="80803213"/>
<dbReference type="SUPFAM" id="SSF55620">
    <property type="entry name" value="Tetrahydrobiopterin biosynthesis enzymes-like"/>
    <property type="match status" value="1"/>
</dbReference>
<dbReference type="GO" id="GO:0046656">
    <property type="term" value="P:folic acid biosynthetic process"/>
    <property type="evidence" value="ECO:0007669"/>
    <property type="project" value="UniProtKB-KW"/>
</dbReference>
<dbReference type="GO" id="GO:0004150">
    <property type="term" value="F:dihydroneopterin aldolase activity"/>
    <property type="evidence" value="ECO:0007669"/>
    <property type="project" value="UniProtKB-EC"/>
</dbReference>
<keyword evidence="5" id="KW-0289">Folate biosynthesis</keyword>
<sequence>MTSPFPSPHAVSALLAQCRRLFLRGLQVQASIGIHGFEREAPQRMRFDIDLYVPLHTSTPQRDAIEEVVDYDFVRQVVHRAVGQGHIGLQETLGDAILDALLAHPGVVAARVATSKPDVYPDCEAVGVETFRLRPDAAALLTEAQP</sequence>
<evidence type="ECO:0000256" key="7">
    <source>
        <dbReference type="ARBA" id="ARBA00032903"/>
    </source>
</evidence>
<dbReference type="RefSeq" id="WP_066541040.1">
    <property type="nucleotide sequence ID" value="NZ_DALZQJ010000012.1"/>
</dbReference>
<dbReference type="PANTHER" id="PTHR42844">
    <property type="entry name" value="DIHYDRONEOPTERIN ALDOLASE 1-RELATED"/>
    <property type="match status" value="1"/>
</dbReference>
<dbReference type="AlphaFoldDB" id="A0A2A7UPU6"/>
<evidence type="ECO:0000259" key="8">
    <source>
        <dbReference type="SMART" id="SM00905"/>
    </source>
</evidence>
<evidence type="ECO:0000256" key="2">
    <source>
        <dbReference type="ARBA" id="ARBA00005013"/>
    </source>
</evidence>
<comment type="similarity">
    <text evidence="3">Belongs to the DHNA family.</text>
</comment>
<dbReference type="OrthoDB" id="8774845at2"/>
<dbReference type="Pfam" id="PF02152">
    <property type="entry name" value="FolB"/>
    <property type="match status" value="1"/>
</dbReference>
<dbReference type="Proteomes" id="UP000220246">
    <property type="component" value="Unassembled WGS sequence"/>
</dbReference>
<evidence type="ECO:0000256" key="5">
    <source>
        <dbReference type="ARBA" id="ARBA00022909"/>
    </source>
</evidence>
<dbReference type="SMART" id="SM00905">
    <property type="entry name" value="FolB"/>
    <property type="match status" value="1"/>
</dbReference>
<feature type="domain" description="Dihydroneopterin aldolase/epimerase" evidence="8">
    <location>
        <begin position="21"/>
        <end position="132"/>
    </location>
</feature>
<evidence type="ECO:0000256" key="3">
    <source>
        <dbReference type="ARBA" id="ARBA00005708"/>
    </source>
</evidence>
<dbReference type="EC" id="4.1.2.25" evidence="4"/>
<dbReference type="InterPro" id="IPR043133">
    <property type="entry name" value="GTP-CH-I_C/QueF"/>
</dbReference>
<evidence type="ECO:0000313" key="9">
    <source>
        <dbReference type="EMBL" id="PEH87293.1"/>
    </source>
</evidence>
<keyword evidence="6" id="KW-0456">Lyase</keyword>
<dbReference type="InterPro" id="IPR006157">
    <property type="entry name" value="FolB_dom"/>
</dbReference>
<organism evidence="9 10">
    <name type="scientific">Comamonas terrigena</name>
    <dbReference type="NCBI Taxonomy" id="32013"/>
    <lineage>
        <taxon>Bacteria</taxon>
        <taxon>Pseudomonadati</taxon>
        <taxon>Pseudomonadota</taxon>
        <taxon>Betaproteobacteria</taxon>
        <taxon>Burkholderiales</taxon>
        <taxon>Comamonadaceae</taxon>
        <taxon>Comamonas</taxon>
    </lineage>
</organism>
<proteinExistence type="inferred from homology"/>
<dbReference type="InterPro" id="IPR006156">
    <property type="entry name" value="Dihydroneopterin_aldolase"/>
</dbReference>